<reference evidence="1" key="1">
    <citation type="submission" date="2014-09" db="EMBL/GenBank/DDBJ databases">
        <authorList>
            <person name="Magalhaes I.L.F."/>
            <person name="Oliveira U."/>
            <person name="Santos F.R."/>
            <person name="Vidigal T.H.D.A."/>
            <person name="Brescovit A.D."/>
            <person name="Santos A.J."/>
        </authorList>
    </citation>
    <scope>NUCLEOTIDE SEQUENCE</scope>
    <source>
        <tissue evidence="1">Shoot tissue taken approximately 20 cm above the soil surface</tissue>
    </source>
</reference>
<dbReference type="AlphaFoldDB" id="A0A0A9G9W3"/>
<dbReference type="EMBL" id="GBRH01176021">
    <property type="protein sequence ID" value="JAE21875.1"/>
    <property type="molecule type" value="Transcribed_RNA"/>
</dbReference>
<evidence type="ECO:0000313" key="1">
    <source>
        <dbReference type="EMBL" id="JAE21875.1"/>
    </source>
</evidence>
<reference evidence="1" key="2">
    <citation type="journal article" date="2015" name="Data Brief">
        <title>Shoot transcriptome of the giant reed, Arundo donax.</title>
        <authorList>
            <person name="Barrero R.A."/>
            <person name="Guerrero F.D."/>
            <person name="Moolhuijzen P."/>
            <person name="Goolsby J.A."/>
            <person name="Tidwell J."/>
            <person name="Bellgard S.E."/>
            <person name="Bellgard M.I."/>
        </authorList>
    </citation>
    <scope>NUCLEOTIDE SEQUENCE</scope>
    <source>
        <tissue evidence="1">Shoot tissue taken approximately 20 cm above the soil surface</tissue>
    </source>
</reference>
<proteinExistence type="predicted"/>
<accession>A0A0A9G9W3</accession>
<protein>
    <submittedName>
        <fullName evidence="1">Uncharacterized protein</fullName>
    </submittedName>
</protein>
<organism evidence="1">
    <name type="scientific">Arundo donax</name>
    <name type="common">Giant reed</name>
    <name type="synonym">Donax arundinaceus</name>
    <dbReference type="NCBI Taxonomy" id="35708"/>
    <lineage>
        <taxon>Eukaryota</taxon>
        <taxon>Viridiplantae</taxon>
        <taxon>Streptophyta</taxon>
        <taxon>Embryophyta</taxon>
        <taxon>Tracheophyta</taxon>
        <taxon>Spermatophyta</taxon>
        <taxon>Magnoliopsida</taxon>
        <taxon>Liliopsida</taxon>
        <taxon>Poales</taxon>
        <taxon>Poaceae</taxon>
        <taxon>PACMAD clade</taxon>
        <taxon>Arundinoideae</taxon>
        <taxon>Arundineae</taxon>
        <taxon>Arundo</taxon>
    </lineage>
</organism>
<sequence length="50" mass="5967">MLHRHPQNLDPLLVTNDGFQLSSIYRTRTLCRLRFKIEMCNRHGIVTENK</sequence>
<name>A0A0A9G9W3_ARUDO</name>